<proteinExistence type="predicted"/>
<gene>
    <name evidence="1" type="ORF">SORBI_3009G112101</name>
</gene>
<reference evidence="2" key="2">
    <citation type="journal article" date="2018" name="Plant J.">
        <title>The Sorghum bicolor reference genome: improved assembly, gene annotations, a transcriptome atlas, and signatures of genome organization.</title>
        <authorList>
            <person name="McCormick R.F."/>
            <person name="Truong S.K."/>
            <person name="Sreedasyam A."/>
            <person name="Jenkins J."/>
            <person name="Shu S."/>
            <person name="Sims D."/>
            <person name="Kennedy M."/>
            <person name="Amirebrahimi M."/>
            <person name="Weers B.D."/>
            <person name="McKinley B."/>
            <person name="Mattison A."/>
            <person name="Morishige D.T."/>
            <person name="Grimwood J."/>
            <person name="Schmutz J."/>
            <person name="Mullet J.E."/>
        </authorList>
    </citation>
    <scope>NUCLEOTIDE SEQUENCE [LARGE SCALE GENOMIC DNA]</scope>
    <source>
        <strain evidence="2">cv. BTx623</strain>
    </source>
</reference>
<evidence type="ECO:0000313" key="1">
    <source>
        <dbReference type="EMBL" id="KXG21818.2"/>
    </source>
</evidence>
<protein>
    <submittedName>
        <fullName evidence="1">Uncharacterized protein</fullName>
    </submittedName>
</protein>
<name>A0A1B6P7X1_SORBI</name>
<accession>A0A1B6P7X1</accession>
<dbReference type="EMBL" id="CM000768">
    <property type="protein sequence ID" value="KXG21818.2"/>
    <property type="molecule type" value="Genomic_DNA"/>
</dbReference>
<evidence type="ECO:0000313" key="2">
    <source>
        <dbReference type="Proteomes" id="UP000000768"/>
    </source>
</evidence>
<keyword evidence="2" id="KW-1185">Reference proteome</keyword>
<dbReference type="InParanoid" id="A0A1B6P7X1"/>
<dbReference type="Proteomes" id="UP000000768">
    <property type="component" value="Chromosome 9"/>
</dbReference>
<dbReference type="Gramene" id="KXG21818">
    <property type="protein sequence ID" value="KXG21818"/>
    <property type="gene ID" value="SORBI_3009G112101"/>
</dbReference>
<dbReference type="AlphaFoldDB" id="A0A1B6P7X1"/>
<organism evidence="1 2">
    <name type="scientific">Sorghum bicolor</name>
    <name type="common">Sorghum</name>
    <name type="synonym">Sorghum vulgare</name>
    <dbReference type="NCBI Taxonomy" id="4558"/>
    <lineage>
        <taxon>Eukaryota</taxon>
        <taxon>Viridiplantae</taxon>
        <taxon>Streptophyta</taxon>
        <taxon>Embryophyta</taxon>
        <taxon>Tracheophyta</taxon>
        <taxon>Spermatophyta</taxon>
        <taxon>Magnoliopsida</taxon>
        <taxon>Liliopsida</taxon>
        <taxon>Poales</taxon>
        <taxon>Poaceae</taxon>
        <taxon>PACMAD clade</taxon>
        <taxon>Panicoideae</taxon>
        <taxon>Andropogonodae</taxon>
        <taxon>Andropogoneae</taxon>
        <taxon>Sorghinae</taxon>
        <taxon>Sorghum</taxon>
    </lineage>
</organism>
<reference evidence="1 2" key="1">
    <citation type="journal article" date="2009" name="Nature">
        <title>The Sorghum bicolor genome and the diversification of grasses.</title>
        <authorList>
            <person name="Paterson A.H."/>
            <person name="Bowers J.E."/>
            <person name="Bruggmann R."/>
            <person name="Dubchak I."/>
            <person name="Grimwood J."/>
            <person name="Gundlach H."/>
            <person name="Haberer G."/>
            <person name="Hellsten U."/>
            <person name="Mitros T."/>
            <person name="Poliakov A."/>
            <person name="Schmutz J."/>
            <person name="Spannagl M."/>
            <person name="Tang H."/>
            <person name="Wang X."/>
            <person name="Wicker T."/>
            <person name="Bharti A.K."/>
            <person name="Chapman J."/>
            <person name="Feltus F.A."/>
            <person name="Gowik U."/>
            <person name="Grigoriev I.V."/>
            <person name="Lyons E."/>
            <person name="Maher C.A."/>
            <person name="Martis M."/>
            <person name="Narechania A."/>
            <person name="Otillar R.P."/>
            <person name="Penning B.W."/>
            <person name="Salamov A.A."/>
            <person name="Wang Y."/>
            <person name="Zhang L."/>
            <person name="Carpita N.C."/>
            <person name="Freeling M."/>
            <person name="Gingle A.R."/>
            <person name="Hash C.T."/>
            <person name="Keller B."/>
            <person name="Klein P."/>
            <person name="Kresovich S."/>
            <person name="McCann M.C."/>
            <person name="Ming R."/>
            <person name="Peterson D.G."/>
            <person name="Mehboob-ur-Rahman"/>
            <person name="Ware D."/>
            <person name="Westhoff P."/>
            <person name="Mayer K.F."/>
            <person name="Messing J."/>
            <person name="Rokhsar D.S."/>
        </authorList>
    </citation>
    <scope>NUCLEOTIDE SEQUENCE [LARGE SCALE GENOMIC DNA]</scope>
    <source>
        <strain evidence="2">cv. BTx623</strain>
    </source>
</reference>
<sequence length="55" mass="6255">MVFLMVFDTFSDGTGRHRKTCLGELAGEAWKCFFSGFLGYSRTGWLSAQSTRKLR</sequence>